<evidence type="ECO:0000256" key="1">
    <source>
        <dbReference type="SAM" id="MobiDB-lite"/>
    </source>
</evidence>
<feature type="region of interest" description="Disordered" evidence="1">
    <location>
        <begin position="35"/>
        <end position="59"/>
    </location>
</feature>
<feature type="region of interest" description="Disordered" evidence="1">
    <location>
        <begin position="1"/>
        <end position="20"/>
    </location>
</feature>
<feature type="domain" description="Phage tail lysozyme" evidence="2">
    <location>
        <begin position="61"/>
        <end position="196"/>
    </location>
</feature>
<evidence type="ECO:0000313" key="4">
    <source>
        <dbReference type="Proteomes" id="UP000679031"/>
    </source>
</evidence>
<dbReference type="Pfam" id="PF18013">
    <property type="entry name" value="Phage_lysozyme2"/>
    <property type="match status" value="1"/>
</dbReference>
<feature type="compositionally biased region" description="Basic and acidic residues" evidence="1">
    <location>
        <begin position="1"/>
        <end position="17"/>
    </location>
</feature>
<sequence>MSTEQLREKNNKSETKNLKTYSNLLDRAQQIIEDAKALDSGGSDSSSDSGGSASDVDGEGAGKIYKFLKGKGLSDNQVGAVMGNLKQESGLDPNAKNASSGAFGIAQWLGSRKSDLDSFAKSKGKKSNDLDAQLDFLWKEMSSGQNSDMLKNAGWSKSGSLEKNTKAFAQGFERMGAGEAMMSTRVNNAKSYVSKYGKSGGGGGGGGAIPSSYTSVLRNPILSSASGSTASQNNVSVNVSITGTNDKRDAEEIGKGIKSTFGDDLDIFSNTYKRNY</sequence>
<evidence type="ECO:0000313" key="3">
    <source>
        <dbReference type="EMBL" id="QVD58927.1"/>
    </source>
</evidence>
<accession>A0A8E5KDC5</accession>
<reference evidence="3" key="1">
    <citation type="journal article" date="2021" name="Pharmaceuticals (Basel)">
        <title>epsilon(2)-Phages Are Naturally Bred and Have a Vastly Improved Host Range in Staphylococcus aureus over Wild Type Phages.</title>
        <authorList>
            <person name="Saez Moreno D."/>
            <person name="Visram Z."/>
            <person name="Mutti M."/>
            <person name="Restrepo-Cordoba M."/>
            <person name="Hartmann S."/>
            <person name="Kremers A.I."/>
            <person name="Tisakova L."/>
            <person name="Schertler S."/>
            <person name="Wittmann J."/>
            <person name="Kalali B."/>
            <person name="Monecke S."/>
            <person name="Ehricht R."/>
            <person name="Resch G."/>
            <person name="Corsini L."/>
        </authorList>
    </citation>
    <scope>NUCLEOTIDE SEQUENCE</scope>
</reference>
<protein>
    <submittedName>
        <fullName evidence="3">TmpC</fullName>
    </submittedName>
</protein>
<organism evidence="3 4">
    <name type="scientific">Staphylococcus phage Romulus</name>
    <dbReference type="NCBI Taxonomy" id="2834981"/>
    <lineage>
        <taxon>Viruses</taxon>
        <taxon>Duplodnaviria</taxon>
        <taxon>Heunggongvirae</taxon>
        <taxon>Uroviricota</taxon>
        <taxon>Caudoviricetes</taxon>
        <taxon>Herelleviridae</taxon>
        <taxon>Twortvirinae</taxon>
        <taxon>Silviavirus</taxon>
        <taxon>Silviavirus remus</taxon>
    </lineage>
</organism>
<proteinExistence type="predicted"/>
<dbReference type="Gene3D" id="1.10.530.10">
    <property type="match status" value="1"/>
</dbReference>
<evidence type="ECO:0000259" key="2">
    <source>
        <dbReference type="Pfam" id="PF18013"/>
    </source>
</evidence>
<gene>
    <name evidence="3" type="ORF">Romulus_095</name>
</gene>
<name>A0A8E5KDC5_9CAUD</name>
<dbReference type="EMBL" id="MW546077">
    <property type="protein sequence ID" value="QVD58927.1"/>
    <property type="molecule type" value="Genomic_DNA"/>
</dbReference>
<feature type="compositionally biased region" description="Low complexity" evidence="1">
    <location>
        <begin position="38"/>
        <end position="55"/>
    </location>
</feature>
<dbReference type="InterPro" id="IPR041219">
    <property type="entry name" value="Phage_lysozyme2"/>
</dbReference>
<dbReference type="Proteomes" id="UP000679031">
    <property type="component" value="Segment"/>
</dbReference>